<evidence type="ECO:0008006" key="3">
    <source>
        <dbReference type="Google" id="ProtNLM"/>
    </source>
</evidence>
<dbReference type="EMBL" id="JAVDQN010000009">
    <property type="protein sequence ID" value="MDR6379578.1"/>
    <property type="molecule type" value="Genomic_DNA"/>
</dbReference>
<keyword evidence="2" id="KW-1185">Reference proteome</keyword>
<name>A0ABU1L8P0_9BURK</name>
<reference evidence="1 2" key="1">
    <citation type="submission" date="2023-07" db="EMBL/GenBank/DDBJ databases">
        <title>Sorghum-associated microbial communities from plants grown in Nebraska, USA.</title>
        <authorList>
            <person name="Schachtman D."/>
        </authorList>
    </citation>
    <scope>NUCLEOTIDE SEQUENCE [LARGE SCALE GENOMIC DNA]</scope>
    <source>
        <strain evidence="1 2">DS1039</strain>
    </source>
</reference>
<organism evidence="1 2">
    <name type="scientific">Paraburkholderia caledonica</name>
    <dbReference type="NCBI Taxonomy" id="134536"/>
    <lineage>
        <taxon>Bacteria</taxon>
        <taxon>Pseudomonadati</taxon>
        <taxon>Pseudomonadota</taxon>
        <taxon>Betaproteobacteria</taxon>
        <taxon>Burkholderiales</taxon>
        <taxon>Burkholderiaceae</taxon>
        <taxon>Paraburkholderia</taxon>
    </lineage>
</organism>
<gene>
    <name evidence="1" type="ORF">J2776_006303</name>
</gene>
<sequence length="72" mass="7779">MVEISSSVSSAFLVVIKRLLLAKREAGQTTHVFGERVALEDIALVLCVTVRFTPFIISAPSTLDESIVQAFG</sequence>
<proteinExistence type="predicted"/>
<comment type="caution">
    <text evidence="1">The sequence shown here is derived from an EMBL/GenBank/DDBJ whole genome shotgun (WGS) entry which is preliminary data.</text>
</comment>
<evidence type="ECO:0000313" key="1">
    <source>
        <dbReference type="EMBL" id="MDR6379578.1"/>
    </source>
</evidence>
<accession>A0ABU1L8P0</accession>
<protein>
    <recommendedName>
        <fullName evidence="3">GST C-terminal domain-containing protein</fullName>
    </recommendedName>
</protein>
<dbReference type="Proteomes" id="UP001185254">
    <property type="component" value="Unassembled WGS sequence"/>
</dbReference>
<dbReference type="RefSeq" id="WP_310072046.1">
    <property type="nucleotide sequence ID" value="NZ_JAVDQN010000009.1"/>
</dbReference>
<evidence type="ECO:0000313" key="2">
    <source>
        <dbReference type="Proteomes" id="UP001185254"/>
    </source>
</evidence>